<organism evidence="3 4">
    <name type="scientific">Catenovulum adriaticum</name>
    <dbReference type="NCBI Taxonomy" id="2984846"/>
    <lineage>
        <taxon>Bacteria</taxon>
        <taxon>Pseudomonadati</taxon>
        <taxon>Pseudomonadota</taxon>
        <taxon>Gammaproteobacteria</taxon>
        <taxon>Alteromonadales</taxon>
        <taxon>Alteromonadaceae</taxon>
        <taxon>Catenovulum</taxon>
    </lineage>
</organism>
<gene>
    <name evidence="3" type="ORF">OLW01_16975</name>
</gene>
<evidence type="ECO:0000313" key="4">
    <source>
        <dbReference type="Proteomes" id="UP001163726"/>
    </source>
</evidence>
<dbReference type="InterPro" id="IPR051532">
    <property type="entry name" value="Ester_Hydrolysis_Enzymes"/>
</dbReference>
<dbReference type="InterPro" id="IPR013830">
    <property type="entry name" value="SGNH_hydro"/>
</dbReference>
<reference evidence="3" key="1">
    <citation type="submission" date="2022-10" db="EMBL/GenBank/DDBJ databases">
        <title>Catenovulum adriacola sp. nov. isolated in the Harbour of Susak.</title>
        <authorList>
            <person name="Schoch T."/>
            <person name="Reich S.J."/>
            <person name="Stoeferle S."/>
            <person name="Flaiz M."/>
            <person name="Kazda M."/>
            <person name="Riedel C.U."/>
            <person name="Duerre P."/>
        </authorList>
    </citation>
    <scope>NUCLEOTIDE SEQUENCE</scope>
    <source>
        <strain evidence="3">TS8</strain>
        <plasmid evidence="3">pCadTS8_2</plasmid>
    </source>
</reference>
<dbReference type="InterPro" id="IPR041443">
    <property type="entry name" value="Exop_C"/>
</dbReference>
<dbReference type="EMBL" id="CP109967">
    <property type="protein sequence ID" value="WAJ72423.1"/>
    <property type="molecule type" value="Genomic_DNA"/>
</dbReference>
<feature type="domain" description="ExoP galactose-binding-like" evidence="2">
    <location>
        <begin position="85"/>
        <end position="200"/>
    </location>
</feature>
<evidence type="ECO:0000259" key="2">
    <source>
        <dbReference type="Pfam" id="PF18559"/>
    </source>
</evidence>
<proteinExistence type="predicted"/>
<name>A0ABY7ASB7_9ALTE</name>
<dbReference type="SUPFAM" id="SSF52266">
    <property type="entry name" value="SGNH hydrolase"/>
    <property type="match status" value="1"/>
</dbReference>
<keyword evidence="3" id="KW-0614">Plasmid</keyword>
<protein>
    <submittedName>
        <fullName evidence="3">GDSL-type esterase/lipase family protein</fullName>
    </submittedName>
</protein>
<keyword evidence="4" id="KW-1185">Reference proteome</keyword>
<dbReference type="Gene3D" id="3.40.50.1110">
    <property type="entry name" value="SGNH hydrolase"/>
    <property type="match status" value="1"/>
</dbReference>
<dbReference type="Gene3D" id="2.60.120.430">
    <property type="entry name" value="Galactose-binding lectin"/>
    <property type="match status" value="1"/>
</dbReference>
<dbReference type="RefSeq" id="WP_268077224.1">
    <property type="nucleotide sequence ID" value="NZ_CP109967.1"/>
</dbReference>
<dbReference type="InterPro" id="IPR036514">
    <property type="entry name" value="SGNH_hydro_sf"/>
</dbReference>
<dbReference type="PROSITE" id="PS51257">
    <property type="entry name" value="PROKAR_LIPOPROTEIN"/>
    <property type="match status" value="1"/>
</dbReference>
<sequence>MLKLKPFGFIVVGVLSTACSDNKAIKQDLNIGSSTDKVIYHKTLKGETDIYLKQQNKGAKILTNSVLKIEPGHGKLTQLTSDTDKTLHLSYQKSDSLNLYTQSKPALNLSRYYSAGVLALDVKFEKIKKASIEIGVSCVHACRSKIKLRDWAQDRDGKAWQPLYIPLNCLVESADALNQVKTPFHLITRGSGDIELRNIRYTNNQDANFDCITADKRSVTASMLNEFWSVSWWAKRHQQKLDEAQQSDPDLILIGDSITHGWENTGKSVWKTHFSDINSLNLGFSGDRTENVIWRLQHGEVDNLTPELTVIMIGTNNTGHRLDKPEYIKNGVAKIVELLKQKIPHSPILLLAIFPRSAQPNDVERQNNEITNQLLKNLANQQGILFANFNDAFLDENEVLSTTIMPDLLHPNKQGYEIWAQQLKPYISQYVKNK</sequence>
<feature type="domain" description="SGNH hydrolase-type esterase" evidence="1">
    <location>
        <begin position="253"/>
        <end position="418"/>
    </location>
</feature>
<dbReference type="Proteomes" id="UP001163726">
    <property type="component" value="Plasmid pCadTS8_2"/>
</dbReference>
<dbReference type="PANTHER" id="PTHR30383:SF5">
    <property type="entry name" value="SGNH HYDROLASE-TYPE ESTERASE DOMAIN-CONTAINING PROTEIN"/>
    <property type="match status" value="1"/>
</dbReference>
<dbReference type="Pfam" id="PF13472">
    <property type="entry name" value="Lipase_GDSL_2"/>
    <property type="match status" value="1"/>
</dbReference>
<dbReference type="Pfam" id="PF18559">
    <property type="entry name" value="Exop_C"/>
    <property type="match status" value="1"/>
</dbReference>
<geneLocation type="plasmid" evidence="3 4">
    <name>pCadTS8_2</name>
</geneLocation>
<evidence type="ECO:0000259" key="1">
    <source>
        <dbReference type="Pfam" id="PF13472"/>
    </source>
</evidence>
<dbReference type="PANTHER" id="PTHR30383">
    <property type="entry name" value="THIOESTERASE 1/PROTEASE 1/LYSOPHOSPHOLIPASE L1"/>
    <property type="match status" value="1"/>
</dbReference>
<evidence type="ECO:0000313" key="3">
    <source>
        <dbReference type="EMBL" id="WAJ72423.1"/>
    </source>
</evidence>
<accession>A0ABY7ASB7</accession>